<evidence type="ECO:0000313" key="3">
    <source>
        <dbReference type="Proteomes" id="UP000596977"/>
    </source>
</evidence>
<dbReference type="EMBL" id="BMKB01000008">
    <property type="protein sequence ID" value="GGA62419.1"/>
    <property type="molecule type" value="Genomic_DNA"/>
</dbReference>
<accession>A0A916RN55</accession>
<comment type="caution">
    <text evidence="2">The sequence shown here is derived from an EMBL/GenBank/DDBJ whole genome shotgun (WGS) entry which is preliminary data.</text>
</comment>
<dbReference type="Proteomes" id="UP000596977">
    <property type="component" value="Unassembled WGS sequence"/>
</dbReference>
<evidence type="ECO:0000313" key="2">
    <source>
        <dbReference type="EMBL" id="GGA62419.1"/>
    </source>
</evidence>
<gene>
    <name evidence="2" type="ORF">GCM10011499_35980</name>
</gene>
<sequence length="62" mass="6598">MRLFSKVIPFPTRVAPLARFSSAEYPKLAHALGIHDGAHLSPAPEAETSSAWSDVLGGTPCH</sequence>
<dbReference type="AlphaFoldDB" id="A0A916RN55"/>
<reference evidence="2 3" key="1">
    <citation type="journal article" date="2014" name="Int. J. Syst. Evol. Microbiol.">
        <title>Complete genome sequence of Corynebacterium casei LMG S-19264T (=DSM 44701T), isolated from a smear-ripened cheese.</title>
        <authorList>
            <consortium name="US DOE Joint Genome Institute (JGI-PGF)"/>
            <person name="Walter F."/>
            <person name="Albersmeier A."/>
            <person name="Kalinowski J."/>
            <person name="Ruckert C."/>
        </authorList>
    </citation>
    <scope>NUCLEOTIDE SEQUENCE [LARGE SCALE GENOMIC DNA]</scope>
    <source>
        <strain evidence="2 3">CGMCC 1.15896</strain>
    </source>
</reference>
<name>A0A916RN55_9HYPH</name>
<protein>
    <submittedName>
        <fullName evidence="2">Uncharacterized protein</fullName>
    </submittedName>
</protein>
<organism evidence="2 3">
    <name type="scientific">Pelagibacterium lentulum</name>
    <dbReference type="NCBI Taxonomy" id="2029865"/>
    <lineage>
        <taxon>Bacteria</taxon>
        <taxon>Pseudomonadati</taxon>
        <taxon>Pseudomonadota</taxon>
        <taxon>Alphaproteobacteria</taxon>
        <taxon>Hyphomicrobiales</taxon>
        <taxon>Devosiaceae</taxon>
        <taxon>Pelagibacterium</taxon>
    </lineage>
</organism>
<evidence type="ECO:0000256" key="1">
    <source>
        <dbReference type="SAM" id="MobiDB-lite"/>
    </source>
</evidence>
<proteinExistence type="predicted"/>
<feature type="region of interest" description="Disordered" evidence="1">
    <location>
        <begin position="40"/>
        <end position="62"/>
    </location>
</feature>
<keyword evidence="3" id="KW-1185">Reference proteome</keyword>